<proteinExistence type="predicted"/>
<name>A0A9P0CL06_9CUCU</name>
<evidence type="ECO:0008006" key="4">
    <source>
        <dbReference type="Google" id="ProtNLM"/>
    </source>
</evidence>
<gene>
    <name evidence="2" type="ORF">PSYICH_LOCUS6182</name>
</gene>
<protein>
    <recommendedName>
        <fullName evidence="4">HAT C-terminal dimerisation domain-containing protein</fullName>
    </recommendedName>
</protein>
<organism evidence="2 3">
    <name type="scientific">Psylliodes chrysocephalus</name>
    <dbReference type="NCBI Taxonomy" id="3402493"/>
    <lineage>
        <taxon>Eukaryota</taxon>
        <taxon>Metazoa</taxon>
        <taxon>Ecdysozoa</taxon>
        <taxon>Arthropoda</taxon>
        <taxon>Hexapoda</taxon>
        <taxon>Insecta</taxon>
        <taxon>Pterygota</taxon>
        <taxon>Neoptera</taxon>
        <taxon>Endopterygota</taxon>
        <taxon>Coleoptera</taxon>
        <taxon>Polyphaga</taxon>
        <taxon>Cucujiformia</taxon>
        <taxon>Chrysomeloidea</taxon>
        <taxon>Chrysomelidae</taxon>
        <taxon>Galerucinae</taxon>
        <taxon>Alticini</taxon>
        <taxon>Psylliodes</taxon>
    </lineage>
</organism>
<evidence type="ECO:0000313" key="3">
    <source>
        <dbReference type="Proteomes" id="UP001153636"/>
    </source>
</evidence>
<evidence type="ECO:0000256" key="1">
    <source>
        <dbReference type="SAM" id="Coils"/>
    </source>
</evidence>
<dbReference type="EMBL" id="OV651831">
    <property type="protein sequence ID" value="CAH1105327.1"/>
    <property type="molecule type" value="Genomic_DNA"/>
</dbReference>
<evidence type="ECO:0000313" key="2">
    <source>
        <dbReference type="EMBL" id="CAH1105327.1"/>
    </source>
</evidence>
<dbReference type="AlphaFoldDB" id="A0A9P0CL06"/>
<keyword evidence="3" id="KW-1185">Reference proteome</keyword>
<dbReference type="PANTHER" id="PTHR45749">
    <property type="match status" value="1"/>
</dbReference>
<feature type="coiled-coil region" evidence="1">
    <location>
        <begin position="183"/>
        <end position="221"/>
    </location>
</feature>
<sequence length="270" mass="30784">MNKISGLKNSFSAFSLEEKLQIKELGRPILDLKIEKQSGSDKTWSKKGTDDLVHIWDKIKSQVHMNNVLACPCLLALRGHDEKDNSENRGIFKELVNFSAELDNDLKVHIQNSKAFKGTTKTIQNELLECVLDVYHEEVRKEIENSSFVAVIAVETTEVAFKYLIMPQVVIIFNQLQKVCTDFVKVKKDLENFEEAIQGIREQMNSIIDNIQGEINTSKRETGEPIRKKARIEENSKKREALEICDAETLKLLGILITIPMSTSEAERCF</sequence>
<accession>A0A9P0CL06</accession>
<reference evidence="2" key="1">
    <citation type="submission" date="2022-01" db="EMBL/GenBank/DDBJ databases">
        <authorList>
            <person name="King R."/>
        </authorList>
    </citation>
    <scope>NUCLEOTIDE SEQUENCE</scope>
</reference>
<dbReference type="Proteomes" id="UP001153636">
    <property type="component" value="Chromosome 19"/>
</dbReference>
<dbReference type="PANTHER" id="PTHR45749:SF28">
    <property type="entry name" value="ZINC FINGER MYM-TYPE PROTEIN 1-LIKE-RELATED"/>
    <property type="match status" value="1"/>
</dbReference>
<keyword evidence="1" id="KW-0175">Coiled coil</keyword>